<keyword evidence="2" id="KW-1185">Reference proteome</keyword>
<comment type="caution">
    <text evidence="1">The sequence shown here is derived from an EMBL/GenBank/DDBJ whole genome shotgun (WGS) entry which is preliminary data.</text>
</comment>
<dbReference type="AlphaFoldDB" id="A0A3P3TA65"/>
<sequence length="167" mass="19141">MSSEKGKTAAENTCFDFNWGDAVTMVPEEIWNRHGIFSVQEKQSYTVVGEISEITVNQDEVLYSEMEPESDEVVYRCKNGGEYSKAKFKTEILTWMDKTPLFINMSEEEKSQAMKVVYPFVLHRLTWECPSTLLQDLDEESLAEFMSLILKAGAESMSKDVSFHSLH</sequence>
<name>A0A3P3TA65_9BACL</name>
<dbReference type="EMBL" id="RRCN01000002">
    <property type="protein sequence ID" value="RRJ54945.1"/>
    <property type="molecule type" value="Genomic_DNA"/>
</dbReference>
<dbReference type="OrthoDB" id="9997241at2"/>
<protein>
    <submittedName>
        <fullName evidence="1">Uncharacterized protein</fullName>
    </submittedName>
</protein>
<evidence type="ECO:0000313" key="2">
    <source>
        <dbReference type="Proteomes" id="UP000267017"/>
    </source>
</evidence>
<reference evidence="1 2" key="1">
    <citation type="submission" date="2018-11" db="EMBL/GenBank/DDBJ databases">
        <title>Genome sequencing of Paenibacillus sp. KCOM 3021 (= ChDC PVNT-B20).</title>
        <authorList>
            <person name="Kook J.-K."/>
            <person name="Park S.-N."/>
            <person name="Lim Y.K."/>
        </authorList>
    </citation>
    <scope>NUCLEOTIDE SEQUENCE [LARGE SCALE GENOMIC DNA]</scope>
    <source>
        <strain evidence="1 2">KCOM 3021</strain>
    </source>
</reference>
<evidence type="ECO:0000313" key="1">
    <source>
        <dbReference type="EMBL" id="RRJ54945.1"/>
    </source>
</evidence>
<gene>
    <name evidence="1" type="ORF">EHV15_35840</name>
</gene>
<accession>A0A3P3TA65</accession>
<proteinExistence type="predicted"/>
<dbReference type="RefSeq" id="WP_128636038.1">
    <property type="nucleotide sequence ID" value="NZ_RRCN01000002.1"/>
</dbReference>
<organism evidence="1 2">
    <name type="scientific">Paenibacillus oralis</name>
    <dbReference type="NCBI Taxonomy" id="2490856"/>
    <lineage>
        <taxon>Bacteria</taxon>
        <taxon>Bacillati</taxon>
        <taxon>Bacillota</taxon>
        <taxon>Bacilli</taxon>
        <taxon>Bacillales</taxon>
        <taxon>Paenibacillaceae</taxon>
        <taxon>Paenibacillus</taxon>
    </lineage>
</organism>
<dbReference type="Proteomes" id="UP000267017">
    <property type="component" value="Unassembled WGS sequence"/>
</dbReference>